<dbReference type="InterPro" id="IPR036390">
    <property type="entry name" value="WH_DNA-bd_sf"/>
</dbReference>
<evidence type="ECO:0000313" key="6">
    <source>
        <dbReference type="Proteomes" id="UP001589609"/>
    </source>
</evidence>
<dbReference type="SMART" id="SM00347">
    <property type="entry name" value="HTH_MARR"/>
    <property type="match status" value="1"/>
</dbReference>
<keyword evidence="2" id="KW-0238">DNA-binding</keyword>
<dbReference type="Proteomes" id="UP001589609">
    <property type="component" value="Unassembled WGS sequence"/>
</dbReference>
<evidence type="ECO:0000259" key="4">
    <source>
        <dbReference type="SMART" id="SM00347"/>
    </source>
</evidence>
<dbReference type="EMBL" id="JBHMAF010000068">
    <property type="protein sequence ID" value="MFB9759289.1"/>
    <property type="molecule type" value="Genomic_DNA"/>
</dbReference>
<dbReference type="RefSeq" id="WP_379949588.1">
    <property type="nucleotide sequence ID" value="NZ_JBHMAF010000068.1"/>
</dbReference>
<feature type="domain" description="HTH marR-type" evidence="4">
    <location>
        <begin position="31"/>
        <end position="128"/>
    </location>
</feature>
<gene>
    <name evidence="5" type="ORF">ACFFMS_12650</name>
</gene>
<reference evidence="5 6" key="1">
    <citation type="submission" date="2024-09" db="EMBL/GenBank/DDBJ databases">
        <authorList>
            <person name="Sun Q."/>
            <person name="Mori K."/>
        </authorList>
    </citation>
    <scope>NUCLEOTIDE SEQUENCE [LARGE SCALE GENOMIC DNA]</scope>
    <source>
        <strain evidence="5 6">JCM 11201</strain>
    </source>
</reference>
<dbReference type="InterPro" id="IPR000835">
    <property type="entry name" value="HTH_MarR-typ"/>
</dbReference>
<keyword evidence="1" id="KW-0805">Transcription regulation</keyword>
<dbReference type="Gene3D" id="1.10.10.10">
    <property type="entry name" value="Winged helix-like DNA-binding domain superfamily/Winged helix DNA-binding domain"/>
    <property type="match status" value="1"/>
</dbReference>
<evidence type="ECO:0000256" key="1">
    <source>
        <dbReference type="ARBA" id="ARBA00023015"/>
    </source>
</evidence>
<keyword evidence="6" id="KW-1185">Reference proteome</keyword>
<evidence type="ECO:0000313" key="5">
    <source>
        <dbReference type="EMBL" id="MFB9759289.1"/>
    </source>
</evidence>
<keyword evidence="3" id="KW-0804">Transcription</keyword>
<dbReference type="PANTHER" id="PTHR42756:SF1">
    <property type="entry name" value="TRANSCRIPTIONAL REPRESSOR OF EMRAB OPERON"/>
    <property type="match status" value="1"/>
</dbReference>
<evidence type="ECO:0000256" key="3">
    <source>
        <dbReference type="ARBA" id="ARBA00023163"/>
    </source>
</evidence>
<comment type="caution">
    <text evidence="5">The sequence shown here is derived from an EMBL/GenBank/DDBJ whole genome shotgun (WGS) entry which is preliminary data.</text>
</comment>
<proteinExistence type="predicted"/>
<protein>
    <submittedName>
        <fullName evidence="5">MarR family winged helix-turn-helix transcriptional regulator</fullName>
    </submittedName>
</protein>
<organism evidence="5 6">
    <name type="scientific">Ectobacillus funiculus</name>
    <dbReference type="NCBI Taxonomy" id="137993"/>
    <lineage>
        <taxon>Bacteria</taxon>
        <taxon>Bacillati</taxon>
        <taxon>Bacillota</taxon>
        <taxon>Bacilli</taxon>
        <taxon>Bacillales</taxon>
        <taxon>Bacillaceae</taxon>
        <taxon>Ectobacillus</taxon>
    </lineage>
</organism>
<dbReference type="PANTHER" id="PTHR42756">
    <property type="entry name" value="TRANSCRIPTIONAL REGULATOR, MARR"/>
    <property type="match status" value="1"/>
</dbReference>
<accession>A0ABV5WF94</accession>
<dbReference type="SUPFAM" id="SSF46785">
    <property type="entry name" value="Winged helix' DNA-binding domain"/>
    <property type="match status" value="1"/>
</dbReference>
<dbReference type="InterPro" id="IPR036388">
    <property type="entry name" value="WH-like_DNA-bd_sf"/>
</dbReference>
<evidence type="ECO:0000256" key="2">
    <source>
        <dbReference type="ARBA" id="ARBA00023125"/>
    </source>
</evidence>
<name>A0ABV5WF94_9BACI</name>
<sequence length="167" mass="19191">MNSSKELFAQGHLVLTFIRGLYLLAEDDVRQHIKKYDITHTGFRVLWILYFDKTMTMTELAYISQTNISNIYRQLVKLAEQNLVVVNNGKDARIKETSLTENGRQFVHDVLSKNVKVTNLNFISTLAKIPKEDLDKFIEVAGILTSELLGQRFTDWAIQAANTIREN</sequence>